<proteinExistence type="inferred from homology"/>
<dbReference type="PANTHER" id="PTHR42711:SF5">
    <property type="entry name" value="ABC TRANSPORTER ATP-BINDING PROTEIN NATA"/>
    <property type="match status" value="1"/>
</dbReference>
<evidence type="ECO:0000313" key="6">
    <source>
        <dbReference type="EMBL" id="SET21663.1"/>
    </source>
</evidence>
<evidence type="ECO:0000256" key="3">
    <source>
        <dbReference type="ARBA" id="ARBA00022741"/>
    </source>
</evidence>
<dbReference type="SUPFAM" id="SSF52540">
    <property type="entry name" value="P-loop containing nucleoside triphosphate hydrolases"/>
    <property type="match status" value="1"/>
</dbReference>
<dbReference type="GO" id="GO:0016887">
    <property type="term" value="F:ATP hydrolysis activity"/>
    <property type="evidence" value="ECO:0007669"/>
    <property type="project" value="InterPro"/>
</dbReference>
<dbReference type="GO" id="GO:0005524">
    <property type="term" value="F:ATP binding"/>
    <property type="evidence" value="ECO:0007669"/>
    <property type="project" value="UniProtKB-KW"/>
</dbReference>
<protein>
    <submittedName>
        <fullName evidence="6">ABC-2 type transport system ATP-binding protein</fullName>
    </submittedName>
</protein>
<evidence type="ECO:0000259" key="5">
    <source>
        <dbReference type="PROSITE" id="PS50893"/>
    </source>
</evidence>
<dbReference type="Pfam" id="PF00005">
    <property type="entry name" value="ABC_tran"/>
    <property type="match status" value="1"/>
</dbReference>
<dbReference type="InterPro" id="IPR027417">
    <property type="entry name" value="P-loop_NTPase"/>
</dbReference>
<keyword evidence="7" id="KW-1185">Reference proteome</keyword>
<evidence type="ECO:0000256" key="4">
    <source>
        <dbReference type="ARBA" id="ARBA00022840"/>
    </source>
</evidence>
<dbReference type="InterPro" id="IPR003593">
    <property type="entry name" value="AAA+_ATPase"/>
</dbReference>
<organism evidence="6 7">
    <name type="scientific">Anaerobranca gottschalkii DSM 13577</name>
    <dbReference type="NCBI Taxonomy" id="1120990"/>
    <lineage>
        <taxon>Bacteria</taxon>
        <taxon>Bacillati</taxon>
        <taxon>Bacillota</taxon>
        <taxon>Clostridia</taxon>
        <taxon>Eubacteriales</taxon>
        <taxon>Proteinivoracaceae</taxon>
        <taxon>Anaerobranca</taxon>
    </lineage>
</organism>
<dbReference type="SMART" id="SM00382">
    <property type="entry name" value="AAA"/>
    <property type="match status" value="1"/>
</dbReference>
<name>A0A1I0CPL0_9FIRM</name>
<dbReference type="STRING" id="1120990.SAMN03080614_10864"/>
<keyword evidence="3" id="KW-0547">Nucleotide-binding</keyword>
<accession>A0A1I0CPL0</accession>
<feature type="domain" description="ABC transporter" evidence="5">
    <location>
        <begin position="3"/>
        <end position="226"/>
    </location>
</feature>
<dbReference type="PANTHER" id="PTHR42711">
    <property type="entry name" value="ABC TRANSPORTER ATP-BINDING PROTEIN"/>
    <property type="match status" value="1"/>
</dbReference>
<dbReference type="Proteomes" id="UP000243819">
    <property type="component" value="Unassembled WGS sequence"/>
</dbReference>
<dbReference type="RefSeq" id="WP_091351577.1">
    <property type="nucleotide sequence ID" value="NZ_FOIF01000086.1"/>
</dbReference>
<evidence type="ECO:0000256" key="1">
    <source>
        <dbReference type="ARBA" id="ARBA00005417"/>
    </source>
</evidence>
<dbReference type="InterPro" id="IPR050763">
    <property type="entry name" value="ABC_transporter_ATP-binding"/>
</dbReference>
<evidence type="ECO:0000313" key="7">
    <source>
        <dbReference type="Proteomes" id="UP000243819"/>
    </source>
</evidence>
<comment type="similarity">
    <text evidence="1">Belongs to the ABC transporter superfamily.</text>
</comment>
<keyword evidence="4 6" id="KW-0067">ATP-binding</keyword>
<dbReference type="InterPro" id="IPR003439">
    <property type="entry name" value="ABC_transporter-like_ATP-bd"/>
</dbReference>
<evidence type="ECO:0000256" key="2">
    <source>
        <dbReference type="ARBA" id="ARBA00022448"/>
    </source>
</evidence>
<dbReference type="Gene3D" id="3.40.50.300">
    <property type="entry name" value="P-loop containing nucleotide triphosphate hydrolases"/>
    <property type="match status" value="1"/>
</dbReference>
<gene>
    <name evidence="6" type="ORF">SAMN03080614_10864</name>
</gene>
<keyword evidence="2" id="KW-0813">Transport</keyword>
<reference evidence="7" key="1">
    <citation type="submission" date="2016-10" db="EMBL/GenBank/DDBJ databases">
        <authorList>
            <person name="Varghese N."/>
            <person name="Submissions S."/>
        </authorList>
    </citation>
    <scope>NUCLEOTIDE SEQUENCE [LARGE SCALE GENOMIC DNA]</scope>
    <source>
        <strain evidence="7">DSM 13577</strain>
    </source>
</reference>
<dbReference type="PROSITE" id="PS50893">
    <property type="entry name" value="ABC_TRANSPORTER_2"/>
    <property type="match status" value="1"/>
</dbReference>
<dbReference type="OrthoDB" id="9804819at2"/>
<sequence length="290" mass="32924">MGIVSRKIKKKFKNNEVLKGLSFSVNQGNIVFLLGPNGSGKTTWIRIALGLETKDSGDITFDGKKLEEVRDKISVVFDEPPIYPHLSGYDNLKILSGKTKINDHFTFDILSALNLTEELLQKKAKGFSLGQRHRLAVACALIRQGQYIIMDEPTVGLDYHGWEAVKKLLIKEKEKGKAILVTGHNYDLIEEIVDRLVIIANGVAVFNDTFENFKKLGLTNVTIKSKEDNVLRKYNYIRVKGDTYQKKYGNKKEFEEELLLLQKEGVLIEDIEVKAENLKEIYKSFIEGNN</sequence>
<dbReference type="EMBL" id="FOIF01000086">
    <property type="protein sequence ID" value="SET21663.1"/>
    <property type="molecule type" value="Genomic_DNA"/>
</dbReference>
<dbReference type="AlphaFoldDB" id="A0A1I0CPL0"/>